<comment type="caution">
    <text evidence="1">The sequence shown here is derived from an EMBL/GenBank/DDBJ whole genome shotgun (WGS) entry which is preliminary data.</text>
</comment>
<protein>
    <submittedName>
        <fullName evidence="1">Uncharacterized protein</fullName>
    </submittedName>
</protein>
<evidence type="ECO:0000313" key="1">
    <source>
        <dbReference type="EMBL" id="EMS31869.1"/>
    </source>
</evidence>
<name>M7XAG5_9BACT</name>
<keyword evidence="2" id="KW-1185">Reference proteome</keyword>
<dbReference type="EMBL" id="AMZY02000017">
    <property type="protein sequence ID" value="EMS31869.1"/>
    <property type="molecule type" value="Genomic_DNA"/>
</dbReference>
<dbReference type="STRING" id="1239962.C943_01828"/>
<organism evidence="1 2">
    <name type="scientific">Mariniradius saccharolyticus AK6</name>
    <dbReference type="NCBI Taxonomy" id="1239962"/>
    <lineage>
        <taxon>Bacteria</taxon>
        <taxon>Pseudomonadati</taxon>
        <taxon>Bacteroidota</taxon>
        <taxon>Cytophagia</taxon>
        <taxon>Cytophagales</taxon>
        <taxon>Cyclobacteriaceae</taxon>
        <taxon>Mariniradius</taxon>
    </lineage>
</organism>
<sequence>MREAQEEKQSPAKKNRLPRAILLFCNKVMKFNRFWRAS</sequence>
<proteinExistence type="predicted"/>
<reference evidence="1" key="1">
    <citation type="submission" date="2013-01" db="EMBL/GenBank/DDBJ databases">
        <title>Genome assembly of Mariniradius saccharolyticus AK6.</title>
        <authorList>
            <person name="Vaidya B."/>
            <person name="Khatri I."/>
            <person name="Tanuku N.R.S."/>
            <person name="Subramanian S."/>
            <person name="Pinnaka A."/>
        </authorList>
    </citation>
    <scope>NUCLEOTIDE SEQUENCE [LARGE SCALE GENOMIC DNA]</scope>
    <source>
        <strain evidence="1">AK6</strain>
    </source>
</reference>
<dbReference type="InParanoid" id="M7XAG5"/>
<gene>
    <name evidence="1" type="ORF">C943_01828</name>
</gene>
<accession>M7XAG5</accession>
<evidence type="ECO:0000313" key="2">
    <source>
        <dbReference type="Proteomes" id="UP000010953"/>
    </source>
</evidence>
<dbReference type="Proteomes" id="UP000010953">
    <property type="component" value="Unassembled WGS sequence"/>
</dbReference>
<dbReference type="AlphaFoldDB" id="M7XAG5"/>